<evidence type="ECO:0000313" key="1">
    <source>
        <dbReference type="EMBL" id="KIY97569.1"/>
    </source>
</evidence>
<keyword evidence="2" id="KW-1185">Reference proteome</keyword>
<dbReference type="Proteomes" id="UP000054498">
    <property type="component" value="Unassembled WGS sequence"/>
</dbReference>
<dbReference type="KEGG" id="mng:MNEG_10393"/>
<name>A0A0D2M1Q1_9CHLO</name>
<evidence type="ECO:0000313" key="2">
    <source>
        <dbReference type="Proteomes" id="UP000054498"/>
    </source>
</evidence>
<organism evidence="1 2">
    <name type="scientific">Monoraphidium neglectum</name>
    <dbReference type="NCBI Taxonomy" id="145388"/>
    <lineage>
        <taxon>Eukaryota</taxon>
        <taxon>Viridiplantae</taxon>
        <taxon>Chlorophyta</taxon>
        <taxon>core chlorophytes</taxon>
        <taxon>Chlorophyceae</taxon>
        <taxon>CS clade</taxon>
        <taxon>Sphaeropleales</taxon>
        <taxon>Selenastraceae</taxon>
        <taxon>Monoraphidium</taxon>
    </lineage>
</organism>
<dbReference type="OrthoDB" id="555052at2759"/>
<dbReference type="GeneID" id="25727551"/>
<gene>
    <name evidence="1" type="ORF">MNEG_10393</name>
</gene>
<dbReference type="AlphaFoldDB" id="A0A0D2M1Q1"/>
<accession>A0A0D2M1Q1</accession>
<dbReference type="EMBL" id="KK102515">
    <property type="protein sequence ID" value="KIY97569.1"/>
    <property type="molecule type" value="Genomic_DNA"/>
</dbReference>
<reference evidence="1 2" key="1">
    <citation type="journal article" date="2013" name="BMC Genomics">
        <title>Reconstruction of the lipid metabolism for the microalga Monoraphidium neglectum from its genome sequence reveals characteristics suitable for biofuel production.</title>
        <authorList>
            <person name="Bogen C."/>
            <person name="Al-Dilaimi A."/>
            <person name="Albersmeier A."/>
            <person name="Wichmann J."/>
            <person name="Grundmann M."/>
            <person name="Rupp O."/>
            <person name="Lauersen K.J."/>
            <person name="Blifernez-Klassen O."/>
            <person name="Kalinowski J."/>
            <person name="Goesmann A."/>
            <person name="Mussgnug J.H."/>
            <person name="Kruse O."/>
        </authorList>
    </citation>
    <scope>NUCLEOTIDE SEQUENCE [LARGE SCALE GENOMIC DNA]</scope>
    <source>
        <strain evidence="1 2">SAG 48.87</strain>
    </source>
</reference>
<sequence length="56" mass="5972">MPEVAGRVTPSKKASMLKGLVNSRKRKLTVQGAGVQMLPPGCSISDPSYSIKDVEK</sequence>
<protein>
    <submittedName>
        <fullName evidence="1">Uncharacterized protein</fullName>
    </submittedName>
</protein>
<dbReference type="RefSeq" id="XP_013896589.1">
    <property type="nucleotide sequence ID" value="XM_014041135.1"/>
</dbReference>
<proteinExistence type="predicted"/>